<dbReference type="InterPro" id="IPR012551">
    <property type="entry name" value="DUF1707_SHOCT-like"/>
</dbReference>
<name>A0A0C3A9F3_RHOER</name>
<keyword evidence="1" id="KW-0812">Transmembrane</keyword>
<proteinExistence type="predicted"/>
<dbReference type="RefSeq" id="WP_029255031.1">
    <property type="nucleotide sequence ID" value="NZ_CP124545.1"/>
</dbReference>
<dbReference type="GeneID" id="57487773"/>
<dbReference type="Proteomes" id="UP000325576">
    <property type="component" value="Unassembled WGS sequence"/>
</dbReference>
<reference evidence="4" key="2">
    <citation type="submission" date="2023-08" db="EMBL/GenBank/DDBJ databases">
        <title>Isolation and Characterization of Rhodococcus erythropolis MGMM8.</title>
        <authorList>
            <person name="Diabankana R.G.C."/>
            <person name="Afordoanyi D.M."/>
            <person name="Validov S.Z."/>
        </authorList>
    </citation>
    <scope>NUCLEOTIDE SEQUENCE</scope>
    <source>
        <strain evidence="4">MGMM8</strain>
    </source>
</reference>
<keyword evidence="1" id="KW-0472">Membrane</keyword>
<feature type="domain" description="DUF1707" evidence="2">
    <location>
        <begin position="7"/>
        <end position="59"/>
    </location>
</feature>
<organism evidence="3 5">
    <name type="scientific">Rhodococcus erythropolis</name>
    <name type="common">Arthrobacter picolinophilus</name>
    <dbReference type="NCBI Taxonomy" id="1833"/>
    <lineage>
        <taxon>Bacteria</taxon>
        <taxon>Bacillati</taxon>
        <taxon>Actinomycetota</taxon>
        <taxon>Actinomycetes</taxon>
        <taxon>Mycobacteriales</taxon>
        <taxon>Nocardiaceae</taxon>
        <taxon>Rhodococcus</taxon>
        <taxon>Rhodococcus erythropolis group</taxon>
    </lineage>
</organism>
<keyword evidence="1" id="KW-1133">Transmembrane helix</keyword>
<sequence>MADVPDIRIGTAEREQALDLLSEHFAAGRLTVTEFDERSGIVSAATTRSELVPVFADLPGNYQAPGTAPLSMVTPPAAPAERRFNPDWSGRVMAVIPILAVILFFVTGTWLWFLAIPLAGALLFGTDRERKAKRRRERGSD</sequence>
<gene>
    <name evidence="3" type="ORF">BS297_12875</name>
    <name evidence="4" type="ORF">QIE55_11015</name>
</gene>
<reference evidence="3 5" key="1">
    <citation type="journal article" date="2017" name="Poromechanics V (2013)">
        <title>Genomic Characterization of the Arsenic-Tolerant Actinobacterium, &lt;i&gt;Rhodococcus erythropolis&lt;/i&gt; S43.</title>
        <authorList>
            <person name="Retamal-Morales G."/>
            <person name="Mehnert M."/>
            <person name="Schwabe R."/>
            <person name="Tischler D."/>
            <person name="Schloemann M."/>
            <person name="Levican G.J."/>
        </authorList>
    </citation>
    <scope>NUCLEOTIDE SEQUENCE [LARGE SCALE GENOMIC DNA]</scope>
    <source>
        <strain evidence="3 5">S43</strain>
    </source>
</reference>
<dbReference type="Proteomes" id="UP001230933">
    <property type="component" value="Chromosome"/>
</dbReference>
<evidence type="ECO:0000256" key="1">
    <source>
        <dbReference type="SAM" id="Phobius"/>
    </source>
</evidence>
<evidence type="ECO:0000313" key="4">
    <source>
        <dbReference type="EMBL" id="WGV51710.1"/>
    </source>
</evidence>
<dbReference type="EMBL" id="CP124545">
    <property type="protein sequence ID" value="WGV51710.1"/>
    <property type="molecule type" value="Genomic_DNA"/>
</dbReference>
<evidence type="ECO:0000259" key="2">
    <source>
        <dbReference type="Pfam" id="PF08044"/>
    </source>
</evidence>
<evidence type="ECO:0000313" key="3">
    <source>
        <dbReference type="EMBL" id="KAB2584940.1"/>
    </source>
</evidence>
<dbReference type="EMBL" id="MRBO01000388">
    <property type="protein sequence ID" value="KAB2584940.1"/>
    <property type="molecule type" value="Genomic_DNA"/>
</dbReference>
<dbReference type="AlphaFoldDB" id="A0A0C3A9F3"/>
<feature type="transmembrane region" description="Helical" evidence="1">
    <location>
        <begin position="92"/>
        <end position="125"/>
    </location>
</feature>
<protein>
    <submittedName>
        <fullName evidence="4">DUF1707 domain-containing protein</fullName>
    </submittedName>
</protein>
<evidence type="ECO:0000313" key="5">
    <source>
        <dbReference type="Proteomes" id="UP000325576"/>
    </source>
</evidence>
<accession>A0A0C3A9F3</accession>
<dbReference type="Pfam" id="PF08044">
    <property type="entry name" value="DUF1707"/>
    <property type="match status" value="1"/>
</dbReference>